<name>A2BWR3_PROM5</name>
<protein>
    <submittedName>
        <fullName evidence="2">Uncharacterized protein</fullName>
    </submittedName>
</protein>
<dbReference type="GeneID" id="60201752"/>
<dbReference type="STRING" id="167542.P9515_10171"/>
<accession>A2BWR3</accession>
<feature type="region of interest" description="Disordered" evidence="1">
    <location>
        <begin position="14"/>
        <end position="37"/>
    </location>
</feature>
<dbReference type="HOGENOM" id="CLU_2168751_0_0_3"/>
<gene>
    <name evidence="2" type="ordered locus">P9515_10171</name>
</gene>
<feature type="compositionally biased region" description="Low complexity" evidence="1">
    <location>
        <begin position="14"/>
        <end position="33"/>
    </location>
</feature>
<dbReference type="EMBL" id="CP000552">
    <property type="protein sequence ID" value="ABM72224.1"/>
    <property type="molecule type" value="Genomic_DNA"/>
</dbReference>
<organism evidence="2 3">
    <name type="scientific">Prochlorococcus marinus (strain MIT 9515)</name>
    <dbReference type="NCBI Taxonomy" id="167542"/>
    <lineage>
        <taxon>Bacteria</taxon>
        <taxon>Bacillati</taxon>
        <taxon>Cyanobacteriota</taxon>
        <taxon>Cyanophyceae</taxon>
        <taxon>Synechococcales</taxon>
        <taxon>Prochlorococcaceae</taxon>
        <taxon>Prochlorococcus</taxon>
    </lineage>
</organism>
<dbReference type="Proteomes" id="UP000001589">
    <property type="component" value="Chromosome"/>
</dbReference>
<reference evidence="2 3" key="1">
    <citation type="journal article" date="2007" name="PLoS Genet.">
        <title>Patterns and implications of gene gain and loss in the evolution of Prochlorococcus.</title>
        <authorList>
            <person name="Kettler G.C."/>
            <person name="Martiny A.C."/>
            <person name="Huang K."/>
            <person name="Zucker J."/>
            <person name="Coleman M.L."/>
            <person name="Rodrigue S."/>
            <person name="Chen F."/>
            <person name="Lapidus A."/>
            <person name="Ferriera S."/>
            <person name="Johnson J."/>
            <person name="Steglich C."/>
            <person name="Church G.M."/>
            <person name="Richardson P."/>
            <person name="Chisholm S.W."/>
        </authorList>
    </citation>
    <scope>NUCLEOTIDE SEQUENCE [LARGE SCALE GENOMIC DNA]</scope>
    <source>
        <strain evidence="2 3">MIT 9515</strain>
    </source>
</reference>
<dbReference type="AlphaFoldDB" id="A2BWR3"/>
<sequence>MGLSKKNLGKLNTFKKNNNLFNNNNLIQNPQKLSNPKKFEEPSKIFYSIIDNSDNLNETVEANQLLKKSEDCFHNINSRKPSSSKNLSIEDELYDEFNYLLDE</sequence>
<evidence type="ECO:0000313" key="2">
    <source>
        <dbReference type="EMBL" id="ABM72224.1"/>
    </source>
</evidence>
<dbReference type="OrthoDB" id="541839at2"/>
<proteinExistence type="predicted"/>
<evidence type="ECO:0000256" key="1">
    <source>
        <dbReference type="SAM" id="MobiDB-lite"/>
    </source>
</evidence>
<evidence type="ECO:0000313" key="3">
    <source>
        <dbReference type="Proteomes" id="UP000001589"/>
    </source>
</evidence>
<dbReference type="KEGG" id="pmc:P9515_10171"/>
<dbReference type="RefSeq" id="WP_011820325.1">
    <property type="nucleotide sequence ID" value="NC_008817.1"/>
</dbReference>